<keyword evidence="2 4" id="KW-0442">Lipid degradation</keyword>
<dbReference type="InterPro" id="IPR050301">
    <property type="entry name" value="NTE"/>
</dbReference>
<keyword evidence="3 4" id="KW-0443">Lipid metabolism</keyword>
<feature type="short sequence motif" description="GXSXG" evidence="4">
    <location>
        <begin position="48"/>
        <end position="52"/>
    </location>
</feature>
<evidence type="ECO:0000256" key="3">
    <source>
        <dbReference type="ARBA" id="ARBA00023098"/>
    </source>
</evidence>
<dbReference type="InterPro" id="IPR002641">
    <property type="entry name" value="PNPLA_dom"/>
</dbReference>
<keyword evidence="5" id="KW-0812">Transmembrane</keyword>
<protein>
    <submittedName>
        <fullName evidence="7">Patatin</fullName>
    </submittedName>
</protein>
<dbReference type="SUPFAM" id="SSF52151">
    <property type="entry name" value="FabD/lysophospholipase-like"/>
    <property type="match status" value="1"/>
</dbReference>
<name>A0A917H7K9_9BACL</name>
<organism evidence="7 8">
    <name type="scientific">Paenibacillus radicis</name>
    <name type="common">ex Gao et al. 2016</name>
    <dbReference type="NCBI Taxonomy" id="1737354"/>
    <lineage>
        <taxon>Bacteria</taxon>
        <taxon>Bacillati</taxon>
        <taxon>Bacillota</taxon>
        <taxon>Bacilli</taxon>
        <taxon>Bacillales</taxon>
        <taxon>Paenibacillaceae</taxon>
        <taxon>Paenibacillus</taxon>
    </lineage>
</organism>
<dbReference type="InterPro" id="IPR016035">
    <property type="entry name" value="Acyl_Trfase/lysoPLipase"/>
</dbReference>
<dbReference type="GO" id="GO:0016042">
    <property type="term" value="P:lipid catabolic process"/>
    <property type="evidence" value="ECO:0007669"/>
    <property type="project" value="UniProtKB-UniRule"/>
</dbReference>
<evidence type="ECO:0000256" key="2">
    <source>
        <dbReference type="ARBA" id="ARBA00022963"/>
    </source>
</evidence>
<evidence type="ECO:0000256" key="5">
    <source>
        <dbReference type="SAM" id="Phobius"/>
    </source>
</evidence>
<feature type="transmembrane region" description="Helical" evidence="5">
    <location>
        <begin position="12"/>
        <end position="34"/>
    </location>
</feature>
<evidence type="ECO:0000313" key="8">
    <source>
        <dbReference type="Proteomes" id="UP000600247"/>
    </source>
</evidence>
<dbReference type="Gene3D" id="3.40.1090.10">
    <property type="entry name" value="Cytosolic phospholipase A2 catalytic domain"/>
    <property type="match status" value="2"/>
</dbReference>
<dbReference type="RefSeq" id="WP_188889667.1">
    <property type="nucleotide sequence ID" value="NZ_BMHY01000004.1"/>
</dbReference>
<sequence>MNSQNKKSTNRAVVLGGGGVTGIAWEVGVLTGLLESGVDLHQADTIIGTSAGSFVGAALASGYDINKLFASQLESNPNEIPVSASKELMEWWYKAFVTGGSDPRKVGAEFGLIAKNNPPSVSPEQRRALVESRLVTKEWPQQLQVTAIDADTGQLHTFDHQSGIALPDAVSASGSVPGIWPLVSIGERNWTDGGMVSSTNARLAKDYKRIIILSPMPRGYGAIPGAAEEAAGLQTNAEVYLIIPDEHSVAAIGNNPYDPTRCGITAIAGREQARSIAEAVLAMWG</sequence>
<accession>A0A917H7K9</accession>
<keyword evidence="5" id="KW-1133">Transmembrane helix</keyword>
<evidence type="ECO:0000313" key="7">
    <source>
        <dbReference type="EMBL" id="GGG70112.1"/>
    </source>
</evidence>
<keyword evidence="8" id="KW-1185">Reference proteome</keyword>
<evidence type="ECO:0000256" key="4">
    <source>
        <dbReference type="PROSITE-ProRule" id="PRU01161"/>
    </source>
</evidence>
<dbReference type="Pfam" id="PF01734">
    <property type="entry name" value="Patatin"/>
    <property type="match status" value="1"/>
</dbReference>
<feature type="active site" description="Proton acceptor" evidence="4">
    <location>
        <position position="192"/>
    </location>
</feature>
<dbReference type="PROSITE" id="PS51635">
    <property type="entry name" value="PNPLA"/>
    <property type="match status" value="1"/>
</dbReference>
<gene>
    <name evidence="7" type="ORF">GCM10010918_26720</name>
</gene>
<comment type="caution">
    <text evidence="7">The sequence shown here is derived from an EMBL/GenBank/DDBJ whole genome shotgun (WGS) entry which is preliminary data.</text>
</comment>
<keyword evidence="5" id="KW-0472">Membrane</keyword>
<dbReference type="AlphaFoldDB" id="A0A917H7K9"/>
<dbReference type="EMBL" id="BMHY01000004">
    <property type="protein sequence ID" value="GGG70112.1"/>
    <property type="molecule type" value="Genomic_DNA"/>
</dbReference>
<keyword evidence="1 4" id="KW-0378">Hydrolase</keyword>
<evidence type="ECO:0000256" key="1">
    <source>
        <dbReference type="ARBA" id="ARBA00022801"/>
    </source>
</evidence>
<dbReference type="GO" id="GO:0016787">
    <property type="term" value="F:hydrolase activity"/>
    <property type="evidence" value="ECO:0007669"/>
    <property type="project" value="UniProtKB-UniRule"/>
</dbReference>
<feature type="short sequence motif" description="DGA/G" evidence="4">
    <location>
        <begin position="192"/>
        <end position="194"/>
    </location>
</feature>
<dbReference type="Proteomes" id="UP000600247">
    <property type="component" value="Unassembled WGS sequence"/>
</dbReference>
<feature type="domain" description="PNPLA" evidence="6">
    <location>
        <begin position="14"/>
        <end position="205"/>
    </location>
</feature>
<feature type="active site" description="Nucleophile" evidence="4">
    <location>
        <position position="50"/>
    </location>
</feature>
<dbReference type="PANTHER" id="PTHR14226">
    <property type="entry name" value="NEUROPATHY TARGET ESTERASE/SWISS CHEESE D.MELANOGASTER"/>
    <property type="match status" value="1"/>
</dbReference>
<proteinExistence type="predicted"/>
<reference evidence="7 8" key="1">
    <citation type="journal article" date="2014" name="Int. J. Syst. Evol. Microbiol.">
        <title>Complete genome sequence of Corynebacterium casei LMG S-19264T (=DSM 44701T), isolated from a smear-ripened cheese.</title>
        <authorList>
            <consortium name="US DOE Joint Genome Institute (JGI-PGF)"/>
            <person name="Walter F."/>
            <person name="Albersmeier A."/>
            <person name="Kalinowski J."/>
            <person name="Ruckert C."/>
        </authorList>
    </citation>
    <scope>NUCLEOTIDE SEQUENCE [LARGE SCALE GENOMIC DNA]</scope>
    <source>
        <strain evidence="7 8">CGMCC 1.15286</strain>
    </source>
</reference>
<dbReference type="PANTHER" id="PTHR14226:SF57">
    <property type="entry name" value="BLR7027 PROTEIN"/>
    <property type="match status" value="1"/>
</dbReference>
<evidence type="ECO:0000259" key="6">
    <source>
        <dbReference type="PROSITE" id="PS51635"/>
    </source>
</evidence>
<comment type="caution">
    <text evidence="4">Lacks conserved residue(s) required for the propagation of feature annotation.</text>
</comment>